<dbReference type="SUPFAM" id="SSF53448">
    <property type="entry name" value="Nucleotide-diphospho-sugar transferases"/>
    <property type="match status" value="1"/>
</dbReference>
<dbReference type="EMBL" id="PQVG01000007">
    <property type="protein sequence ID" value="POY38114.1"/>
    <property type="molecule type" value="Genomic_DNA"/>
</dbReference>
<comment type="similarity">
    <text evidence="1">Belongs to the glycosyltransferase 2 family.</text>
</comment>
<keyword evidence="6" id="KW-1185">Reference proteome</keyword>
<dbReference type="Gene3D" id="3.90.550.10">
    <property type="entry name" value="Spore Coat Polysaccharide Biosynthesis Protein SpsA, Chain A"/>
    <property type="match status" value="1"/>
</dbReference>
<dbReference type="GO" id="GO:0016757">
    <property type="term" value="F:glycosyltransferase activity"/>
    <property type="evidence" value="ECO:0007669"/>
    <property type="project" value="UniProtKB-KW"/>
</dbReference>
<keyword evidence="2" id="KW-0328">Glycosyltransferase</keyword>
<evidence type="ECO:0000313" key="6">
    <source>
        <dbReference type="Proteomes" id="UP000237310"/>
    </source>
</evidence>
<dbReference type="InterPro" id="IPR029044">
    <property type="entry name" value="Nucleotide-diphossugar_trans"/>
</dbReference>
<protein>
    <submittedName>
        <fullName evidence="5">Glycosyltransferase family 2 protein</fullName>
    </submittedName>
</protein>
<accession>A0A2S5A6H1</accession>
<dbReference type="PANTHER" id="PTHR43179:SF12">
    <property type="entry name" value="GALACTOFURANOSYLTRANSFERASE GLFT2"/>
    <property type="match status" value="1"/>
</dbReference>
<organism evidence="5 6">
    <name type="scientific">Flavobacterium alvei</name>
    <dbReference type="NCBI Taxonomy" id="2080416"/>
    <lineage>
        <taxon>Bacteria</taxon>
        <taxon>Pseudomonadati</taxon>
        <taxon>Bacteroidota</taxon>
        <taxon>Flavobacteriia</taxon>
        <taxon>Flavobacteriales</taxon>
        <taxon>Flavobacteriaceae</taxon>
        <taxon>Flavobacterium</taxon>
    </lineage>
</organism>
<gene>
    <name evidence="5" type="ORF">C3L50_12635</name>
</gene>
<dbReference type="PANTHER" id="PTHR43179">
    <property type="entry name" value="RHAMNOSYLTRANSFERASE WBBL"/>
    <property type="match status" value="1"/>
</dbReference>
<sequence length="288" mass="32533">MENSNSIAVLLTCHNRKDKTLECLSSFYEATLPQNYTFKIFLVDDGSTDGTAQLVAKQFPNVTIVIGSGNLFWAGGMKLAFNEAVVTGEYEAYLLLNDDVILQTHFFSLILETHQYCLDNFHKGGMYSVSTIDKISKTISYGGNILNAGIDKPDFELVLPTDNPQACHLLNANILYVSQDVVNEIGFFDQKFTHGIADYDYSLRAFKAHFPVYLTPGVGGFCEDDHGGNISKAKTLKQRIAYLKSPLGLGYNEYLFYIKRHFPKHYFLAFVKLWLKTLFPNSYSYLKK</sequence>
<evidence type="ECO:0000259" key="4">
    <source>
        <dbReference type="Pfam" id="PF00535"/>
    </source>
</evidence>
<evidence type="ECO:0000256" key="2">
    <source>
        <dbReference type="ARBA" id="ARBA00022676"/>
    </source>
</evidence>
<feature type="domain" description="Glycosyltransferase 2-like" evidence="4">
    <location>
        <begin position="9"/>
        <end position="112"/>
    </location>
</feature>
<dbReference type="RefSeq" id="WP_103806548.1">
    <property type="nucleotide sequence ID" value="NZ_PQVG01000007.1"/>
</dbReference>
<dbReference type="Pfam" id="PF00535">
    <property type="entry name" value="Glycos_transf_2"/>
    <property type="match status" value="1"/>
</dbReference>
<evidence type="ECO:0000256" key="1">
    <source>
        <dbReference type="ARBA" id="ARBA00006739"/>
    </source>
</evidence>
<reference evidence="5 6" key="1">
    <citation type="submission" date="2018-01" db="EMBL/GenBank/DDBJ databases">
        <authorList>
            <person name="Gaut B.S."/>
            <person name="Morton B.R."/>
            <person name="Clegg M.T."/>
            <person name="Duvall M.R."/>
        </authorList>
    </citation>
    <scope>NUCLEOTIDE SEQUENCE [LARGE SCALE GENOMIC DNA]</scope>
    <source>
        <strain evidence="5 6">HR-AY</strain>
    </source>
</reference>
<dbReference type="Proteomes" id="UP000237310">
    <property type="component" value="Unassembled WGS sequence"/>
</dbReference>
<keyword evidence="3 5" id="KW-0808">Transferase</keyword>
<dbReference type="InterPro" id="IPR001173">
    <property type="entry name" value="Glyco_trans_2-like"/>
</dbReference>
<evidence type="ECO:0000313" key="5">
    <source>
        <dbReference type="EMBL" id="POY38114.1"/>
    </source>
</evidence>
<dbReference type="OrthoDB" id="9771846at2"/>
<comment type="caution">
    <text evidence="5">The sequence shown here is derived from an EMBL/GenBank/DDBJ whole genome shotgun (WGS) entry which is preliminary data.</text>
</comment>
<evidence type="ECO:0000256" key="3">
    <source>
        <dbReference type="ARBA" id="ARBA00022679"/>
    </source>
</evidence>
<dbReference type="AlphaFoldDB" id="A0A2S5A6H1"/>
<name>A0A2S5A6H1_9FLAO</name>
<proteinExistence type="inferred from homology"/>